<dbReference type="Pfam" id="PF01263">
    <property type="entry name" value="Aldose_epim"/>
    <property type="match status" value="1"/>
</dbReference>
<accession>A0ABT6KJA7</accession>
<reference evidence="1 2" key="1">
    <citation type="submission" date="2023-04" db="EMBL/GenBank/DDBJ databases">
        <title>Genome Encyclopedia of Bacteria and Archaea VI: Functional Genomics of Type Strains.</title>
        <authorList>
            <person name="Whitman W."/>
        </authorList>
    </citation>
    <scope>NUCLEOTIDE SEQUENCE [LARGE SCALE GENOMIC DNA]</scope>
    <source>
        <strain evidence="1 2">SG_E_30_P1</strain>
    </source>
</reference>
<dbReference type="CDD" id="cd09022">
    <property type="entry name" value="Aldose_epim_Ec_YihR"/>
    <property type="match status" value="1"/>
</dbReference>
<dbReference type="RefSeq" id="WP_322132389.1">
    <property type="nucleotide sequence ID" value="NZ_CP085036.1"/>
</dbReference>
<dbReference type="Proteomes" id="UP001160142">
    <property type="component" value="Unassembled WGS sequence"/>
</dbReference>
<dbReference type="SUPFAM" id="SSF74650">
    <property type="entry name" value="Galactose mutarotase-like"/>
    <property type="match status" value="1"/>
</dbReference>
<dbReference type="GO" id="GO:0004034">
    <property type="term" value="F:aldose 1-epimerase activity"/>
    <property type="evidence" value="ECO:0007669"/>
    <property type="project" value="UniProtKB-EC"/>
</dbReference>
<dbReference type="PANTHER" id="PTHR10091:SF0">
    <property type="entry name" value="GALACTOSE MUTAROTASE"/>
    <property type="match status" value="1"/>
</dbReference>
<dbReference type="Gene3D" id="2.70.98.10">
    <property type="match status" value="1"/>
</dbReference>
<organism evidence="1 2">
    <name type="scientific">Antiquaquibacter oligotrophicus</name>
    <dbReference type="NCBI Taxonomy" id="2880260"/>
    <lineage>
        <taxon>Bacteria</taxon>
        <taxon>Bacillati</taxon>
        <taxon>Actinomycetota</taxon>
        <taxon>Actinomycetes</taxon>
        <taxon>Micrococcales</taxon>
        <taxon>Microbacteriaceae</taxon>
        <taxon>Antiquaquibacter</taxon>
    </lineage>
</organism>
<comment type="caution">
    <text evidence="1">The sequence shown here is derived from an EMBL/GenBank/DDBJ whole genome shotgun (WGS) entry which is preliminary data.</text>
</comment>
<dbReference type="InterPro" id="IPR008183">
    <property type="entry name" value="Aldose_1/G6P_1-epimerase"/>
</dbReference>
<protein>
    <submittedName>
        <fullName evidence="1">Aldose 1-epimerase</fullName>
        <ecNumber evidence="1">5.1.3.3</ecNumber>
    </submittedName>
</protein>
<evidence type="ECO:0000313" key="2">
    <source>
        <dbReference type="Proteomes" id="UP001160142"/>
    </source>
</evidence>
<evidence type="ECO:0000313" key="1">
    <source>
        <dbReference type="EMBL" id="MDH6180021.1"/>
    </source>
</evidence>
<gene>
    <name evidence="1" type="ORF">M2152_000203</name>
</gene>
<dbReference type="InterPro" id="IPR014718">
    <property type="entry name" value="GH-type_carb-bd"/>
</dbReference>
<dbReference type="PANTHER" id="PTHR10091">
    <property type="entry name" value="ALDOSE-1-EPIMERASE"/>
    <property type="match status" value="1"/>
</dbReference>
<dbReference type="EC" id="5.1.3.3" evidence="1"/>
<name>A0ABT6KJA7_9MICO</name>
<proteinExistence type="predicted"/>
<sequence length="307" mass="33365">MTYPTGEQYEIRHGGYRAVITEVAAALREFEHDGVALNPGYPATSTPPWGSGIVLAPWPNRVEDGQWTLDGKEQQLDLTEVSRHNAIHGLLRYTPYRLVARDDASVTLAATIYPQHGYPFIVETIVTYALSDSGMTVTHTATNRSDAPAPFALGTHPFFRIGGVPTEELVLTVNASTRFDVDERLNPLAEVPVDGDYDLREGRAVGELELDTAYGGVATVEGVVATLRAPDGRELRVLQDDAHGYVQVFTTREFPLFDAAGEREGYGLAVAIEPMTAPPNAFNSGLGLHWIEPGATWNGAWGIQYAG</sequence>
<dbReference type="InterPro" id="IPR037480">
    <property type="entry name" value="YihR-like"/>
</dbReference>
<dbReference type="EMBL" id="JARXVQ010000001">
    <property type="protein sequence ID" value="MDH6180021.1"/>
    <property type="molecule type" value="Genomic_DNA"/>
</dbReference>
<keyword evidence="1" id="KW-0413">Isomerase</keyword>
<dbReference type="InterPro" id="IPR011013">
    <property type="entry name" value="Gal_mutarotase_sf_dom"/>
</dbReference>
<keyword evidence="2" id="KW-1185">Reference proteome</keyword>